<dbReference type="InterPro" id="IPR013525">
    <property type="entry name" value="ABC2_TM"/>
</dbReference>
<evidence type="ECO:0000256" key="8">
    <source>
        <dbReference type="ARBA" id="ARBA00023136"/>
    </source>
</evidence>
<keyword evidence="8 9" id="KW-0472">Membrane</keyword>
<comment type="similarity">
    <text evidence="2">Belongs to the ABC transporter superfamily. ABCG family. Eye pigment precursor importer (TC 3.A.1.204) subfamily.</text>
</comment>
<dbReference type="InterPro" id="IPR050352">
    <property type="entry name" value="ABCG_transporters"/>
</dbReference>
<feature type="transmembrane region" description="Helical" evidence="9">
    <location>
        <begin position="590"/>
        <end position="607"/>
    </location>
</feature>
<protein>
    <recommendedName>
        <fullName evidence="10">ABC transporter domain-containing protein</fullName>
    </recommendedName>
</protein>
<keyword evidence="5" id="KW-0547">Nucleotide-binding</keyword>
<evidence type="ECO:0000256" key="6">
    <source>
        <dbReference type="ARBA" id="ARBA00022840"/>
    </source>
</evidence>
<dbReference type="EMBL" id="OV725082">
    <property type="protein sequence ID" value="CAH1406120.1"/>
    <property type="molecule type" value="Genomic_DNA"/>
</dbReference>
<dbReference type="InterPro" id="IPR043926">
    <property type="entry name" value="ABCG_dom"/>
</dbReference>
<evidence type="ECO:0000256" key="1">
    <source>
        <dbReference type="ARBA" id="ARBA00004141"/>
    </source>
</evidence>
<sequence length="672" mass="75059">MAKAHGAEVRLLLRIFLDPPLFSTLLSSNLRTAMVISVVTDELMSNGPPSPVPGLTLSWHNLSVWVTKKNTDKSNWFKTTYYHSKILRKVNGVAEPGSLMAIMGPSGSGKTTLLATISQRLKGDVKGKVLVNGQTISKEVMMRISGFLPQQDLTFDTLTVYEHLQLMARLKLSSDMSVQQRNERIYALITELGIVKCKHTKIKALSGGERRRVSLAVEMLTDPALLFCDEPTTGLDSYSAFSVIEQLRQLAARGKVVICTIHQPASGIFDMFQSVYLLVSGGKLALTCPVADVAPFFQSIGMTCPATYNIAEFVVSKLAQQEDAESQMRLFKICNEFKLSVHYERLLKRLENELNYAKTTPPITSSDFTPTYDSICQPVDDFKKYTGMRRPSKLTQLGWLLWRSFLDSARNPQGSLIRLAFYLFLGLLISTPYVGLKVDQEGIQNLQGLLYLIIVETTFTFTYRVSHTFPAEIPILLREVNNGLYSPGPYYISKMIFLLPRALIEPIIYTALVFWIAGLFGGFTGFLIFCVPVIMSSVAATAYGCVISAVFEDVSTGSLISVPYEQFCLLFCGIFMSLNDVPFHFAWVKYISIFFYGLEAVSILQWSQVDRIPCSDNPEAPCIATGSEVLENYGYYKNGFYFDIGGLVAIYIACHVIGFLAFWKRSQKQAAY</sequence>
<accession>A0A9P0MVR4</accession>
<evidence type="ECO:0000256" key="2">
    <source>
        <dbReference type="ARBA" id="ARBA00005814"/>
    </source>
</evidence>
<dbReference type="GO" id="GO:0005886">
    <property type="term" value="C:plasma membrane"/>
    <property type="evidence" value="ECO:0007669"/>
    <property type="project" value="TreeGrafter"/>
</dbReference>
<keyword evidence="12" id="KW-1185">Reference proteome</keyword>
<dbReference type="PANTHER" id="PTHR48041:SF139">
    <property type="entry name" value="PROTEIN SCARLET"/>
    <property type="match status" value="1"/>
</dbReference>
<feature type="transmembrane region" description="Helical" evidence="9">
    <location>
        <begin position="448"/>
        <end position="466"/>
    </location>
</feature>
<dbReference type="PANTHER" id="PTHR48041">
    <property type="entry name" value="ABC TRANSPORTER G FAMILY MEMBER 28"/>
    <property type="match status" value="1"/>
</dbReference>
<gene>
    <name evidence="11" type="ORF">NEZAVI_LOCUS14132</name>
</gene>
<dbReference type="Gene3D" id="3.40.50.300">
    <property type="entry name" value="P-loop containing nucleotide triphosphate hydrolases"/>
    <property type="match status" value="1"/>
</dbReference>
<feature type="transmembrane region" description="Helical" evidence="9">
    <location>
        <begin position="640"/>
        <end position="663"/>
    </location>
</feature>
<evidence type="ECO:0000313" key="12">
    <source>
        <dbReference type="Proteomes" id="UP001152798"/>
    </source>
</evidence>
<dbReference type="GO" id="GO:0005524">
    <property type="term" value="F:ATP binding"/>
    <property type="evidence" value="ECO:0007669"/>
    <property type="project" value="UniProtKB-KW"/>
</dbReference>
<keyword evidence="3" id="KW-0813">Transport</keyword>
<dbReference type="SUPFAM" id="SSF52540">
    <property type="entry name" value="P-loop containing nucleoside triphosphate hydrolases"/>
    <property type="match status" value="1"/>
</dbReference>
<dbReference type="GO" id="GO:0016887">
    <property type="term" value="F:ATP hydrolysis activity"/>
    <property type="evidence" value="ECO:0007669"/>
    <property type="project" value="InterPro"/>
</dbReference>
<feature type="transmembrane region" description="Helical" evidence="9">
    <location>
        <begin position="416"/>
        <end position="436"/>
    </location>
</feature>
<keyword evidence="7 9" id="KW-1133">Transmembrane helix</keyword>
<evidence type="ECO:0000313" key="11">
    <source>
        <dbReference type="EMBL" id="CAH1406120.1"/>
    </source>
</evidence>
<dbReference type="Pfam" id="PF01061">
    <property type="entry name" value="ABC2_membrane"/>
    <property type="match status" value="1"/>
</dbReference>
<name>A0A9P0MVR4_NEZVI</name>
<dbReference type="PROSITE" id="PS00211">
    <property type="entry name" value="ABC_TRANSPORTER_1"/>
    <property type="match status" value="1"/>
</dbReference>
<feature type="domain" description="ABC transporter" evidence="10">
    <location>
        <begin position="66"/>
        <end position="306"/>
    </location>
</feature>
<comment type="subcellular location">
    <subcellularLocation>
        <location evidence="1">Membrane</location>
        <topology evidence="1">Multi-pass membrane protein</topology>
    </subcellularLocation>
</comment>
<dbReference type="PROSITE" id="PS50893">
    <property type="entry name" value="ABC_TRANSPORTER_2"/>
    <property type="match status" value="1"/>
</dbReference>
<evidence type="ECO:0000256" key="3">
    <source>
        <dbReference type="ARBA" id="ARBA00022448"/>
    </source>
</evidence>
<dbReference type="InterPro" id="IPR003593">
    <property type="entry name" value="AAA+_ATPase"/>
</dbReference>
<evidence type="ECO:0000256" key="9">
    <source>
        <dbReference type="SAM" id="Phobius"/>
    </source>
</evidence>
<feature type="transmembrane region" description="Helical" evidence="9">
    <location>
        <begin position="526"/>
        <end position="551"/>
    </location>
</feature>
<dbReference type="Proteomes" id="UP001152798">
    <property type="component" value="Chromosome 6"/>
</dbReference>
<dbReference type="GO" id="GO:0140359">
    <property type="term" value="F:ABC-type transporter activity"/>
    <property type="evidence" value="ECO:0007669"/>
    <property type="project" value="InterPro"/>
</dbReference>
<dbReference type="Pfam" id="PF19055">
    <property type="entry name" value="ABC2_membrane_7"/>
    <property type="match status" value="1"/>
</dbReference>
<dbReference type="AlphaFoldDB" id="A0A9P0MVR4"/>
<organism evidence="11 12">
    <name type="scientific">Nezara viridula</name>
    <name type="common">Southern green stink bug</name>
    <name type="synonym">Cimex viridulus</name>
    <dbReference type="NCBI Taxonomy" id="85310"/>
    <lineage>
        <taxon>Eukaryota</taxon>
        <taxon>Metazoa</taxon>
        <taxon>Ecdysozoa</taxon>
        <taxon>Arthropoda</taxon>
        <taxon>Hexapoda</taxon>
        <taxon>Insecta</taxon>
        <taxon>Pterygota</taxon>
        <taxon>Neoptera</taxon>
        <taxon>Paraneoptera</taxon>
        <taxon>Hemiptera</taxon>
        <taxon>Heteroptera</taxon>
        <taxon>Panheteroptera</taxon>
        <taxon>Pentatomomorpha</taxon>
        <taxon>Pentatomoidea</taxon>
        <taxon>Pentatomidae</taxon>
        <taxon>Pentatominae</taxon>
        <taxon>Nezara</taxon>
    </lineage>
</organism>
<feature type="transmembrane region" description="Helical" evidence="9">
    <location>
        <begin position="495"/>
        <end position="519"/>
    </location>
</feature>
<reference evidence="11" key="1">
    <citation type="submission" date="2022-01" db="EMBL/GenBank/DDBJ databases">
        <authorList>
            <person name="King R."/>
        </authorList>
    </citation>
    <scope>NUCLEOTIDE SEQUENCE</scope>
</reference>
<dbReference type="Pfam" id="PF00005">
    <property type="entry name" value="ABC_tran"/>
    <property type="match status" value="1"/>
</dbReference>
<dbReference type="OrthoDB" id="66620at2759"/>
<dbReference type="InterPro" id="IPR027417">
    <property type="entry name" value="P-loop_NTPase"/>
</dbReference>
<keyword evidence="6" id="KW-0067">ATP-binding</keyword>
<evidence type="ECO:0000256" key="5">
    <source>
        <dbReference type="ARBA" id="ARBA00022741"/>
    </source>
</evidence>
<proteinExistence type="inferred from homology"/>
<dbReference type="InterPro" id="IPR017871">
    <property type="entry name" value="ABC_transporter-like_CS"/>
</dbReference>
<dbReference type="SMART" id="SM00382">
    <property type="entry name" value="AAA"/>
    <property type="match status" value="1"/>
</dbReference>
<evidence type="ECO:0000256" key="4">
    <source>
        <dbReference type="ARBA" id="ARBA00022692"/>
    </source>
</evidence>
<keyword evidence="4 9" id="KW-0812">Transmembrane</keyword>
<feature type="transmembrane region" description="Helical" evidence="9">
    <location>
        <begin position="557"/>
        <end position="578"/>
    </location>
</feature>
<evidence type="ECO:0000259" key="10">
    <source>
        <dbReference type="PROSITE" id="PS50893"/>
    </source>
</evidence>
<evidence type="ECO:0000256" key="7">
    <source>
        <dbReference type="ARBA" id="ARBA00022989"/>
    </source>
</evidence>
<dbReference type="InterPro" id="IPR003439">
    <property type="entry name" value="ABC_transporter-like_ATP-bd"/>
</dbReference>